<accession>A0ACC6FRE5</accession>
<evidence type="ECO:0000313" key="1">
    <source>
        <dbReference type="EMBL" id="MDL0081844.1"/>
    </source>
</evidence>
<name>A0ACC6FRE5_9HELI</name>
<sequence length="41" mass="4512">MLAEVSKLKARDYSISGIVQCLESTFANAQKVDSRGWAIQP</sequence>
<organism evidence="1 2">
    <name type="scientific">Helicobacter zhangjianzhongii</name>
    <dbReference type="NCBI Taxonomy" id="2974574"/>
    <lineage>
        <taxon>Bacteria</taxon>
        <taxon>Pseudomonadati</taxon>
        <taxon>Campylobacterota</taxon>
        <taxon>Epsilonproteobacteria</taxon>
        <taxon>Campylobacterales</taxon>
        <taxon>Helicobacteraceae</taxon>
        <taxon>Helicobacter</taxon>
    </lineage>
</organism>
<dbReference type="Proteomes" id="UP001173802">
    <property type="component" value="Unassembled WGS sequence"/>
</dbReference>
<keyword evidence="2" id="KW-1185">Reference proteome</keyword>
<dbReference type="EMBL" id="JANURN010000003">
    <property type="protein sequence ID" value="MDL0081844.1"/>
    <property type="molecule type" value="Genomic_DNA"/>
</dbReference>
<comment type="caution">
    <text evidence="1">The sequence shown here is derived from an EMBL/GenBank/DDBJ whole genome shotgun (WGS) entry which is preliminary data.</text>
</comment>
<reference evidence="1 2" key="1">
    <citation type="journal article" date="2023" name="Microorganisms">
        <title>Isolation and Genomic Characteristics of Cat-Borne Campylobacter felis sp. nov. and Sheep-Borne Campylobacter ovis sp. nov.</title>
        <authorList>
            <person name="Wang H."/>
            <person name="Li Y."/>
            <person name="Gu Y."/>
            <person name="Zhou G."/>
            <person name="Chen X."/>
            <person name="Zhang X."/>
            <person name="Shao Z."/>
            <person name="Zhang J."/>
            <person name="Zhang M."/>
        </authorList>
    </citation>
    <scope>NUCLEOTIDE SEQUENCE [LARGE SCALE GENOMIC DNA]</scope>
    <source>
        <strain evidence="1 2">XJK30-2</strain>
    </source>
</reference>
<protein>
    <submittedName>
        <fullName evidence="1">Uncharacterized protein</fullName>
    </submittedName>
</protein>
<gene>
    <name evidence="1" type="ORF">NYG90_03990</name>
</gene>
<evidence type="ECO:0000313" key="2">
    <source>
        <dbReference type="Proteomes" id="UP001173802"/>
    </source>
</evidence>
<proteinExistence type="predicted"/>